<evidence type="ECO:0000259" key="1">
    <source>
        <dbReference type="Pfam" id="PF03358"/>
    </source>
</evidence>
<dbReference type="Gene3D" id="3.40.50.360">
    <property type="match status" value="1"/>
</dbReference>
<gene>
    <name evidence="2" type="ORF">OKW52_14900</name>
</gene>
<dbReference type="Proteomes" id="UP001208938">
    <property type="component" value="Unassembled WGS sequence"/>
</dbReference>
<reference evidence="2 3" key="1">
    <citation type="submission" date="2022-10" db="EMBL/GenBank/DDBJ databases">
        <title>Pararhodobacter sp. nov., isolated from marine algae.</title>
        <authorList>
            <person name="Choi B.J."/>
            <person name="Kim J.M."/>
            <person name="Lee J.K."/>
            <person name="Choi D.G."/>
            <person name="Jeon C.O."/>
        </authorList>
    </citation>
    <scope>NUCLEOTIDE SEQUENCE [LARGE SCALE GENOMIC DNA]</scope>
    <source>
        <strain evidence="2 3">ZQ420</strain>
    </source>
</reference>
<dbReference type="Pfam" id="PF03358">
    <property type="entry name" value="FMN_red"/>
    <property type="match status" value="1"/>
</dbReference>
<evidence type="ECO:0000313" key="2">
    <source>
        <dbReference type="EMBL" id="MCW1933508.1"/>
    </source>
</evidence>
<protein>
    <submittedName>
        <fullName evidence="2">NAD(P)H-dependent oxidoreductase</fullName>
    </submittedName>
</protein>
<dbReference type="RefSeq" id="WP_264506406.1">
    <property type="nucleotide sequence ID" value="NZ_JAPDFL010000001.1"/>
</dbReference>
<proteinExistence type="predicted"/>
<feature type="domain" description="NADPH-dependent FMN reductase-like" evidence="1">
    <location>
        <begin position="7"/>
        <end position="140"/>
    </location>
</feature>
<evidence type="ECO:0000313" key="3">
    <source>
        <dbReference type="Proteomes" id="UP001208938"/>
    </source>
</evidence>
<comment type="caution">
    <text evidence="2">The sequence shown here is derived from an EMBL/GenBank/DDBJ whole genome shotgun (WGS) entry which is preliminary data.</text>
</comment>
<accession>A0ABT3H1D6</accession>
<dbReference type="InterPro" id="IPR050712">
    <property type="entry name" value="NAD(P)H-dep_reductase"/>
</dbReference>
<dbReference type="PANTHER" id="PTHR30543">
    <property type="entry name" value="CHROMATE REDUCTASE"/>
    <property type="match status" value="1"/>
</dbReference>
<keyword evidence="3" id="KW-1185">Reference proteome</keyword>
<organism evidence="2 3">
    <name type="scientific">Pararhodobacter zhoushanensis</name>
    <dbReference type="NCBI Taxonomy" id="2479545"/>
    <lineage>
        <taxon>Bacteria</taxon>
        <taxon>Pseudomonadati</taxon>
        <taxon>Pseudomonadota</taxon>
        <taxon>Alphaproteobacteria</taxon>
        <taxon>Rhodobacterales</taxon>
        <taxon>Paracoccaceae</taxon>
        <taxon>Pararhodobacter</taxon>
    </lineage>
</organism>
<sequence length="188" mass="20655">MTPTLKIILGSTRPGRKGPVVAQWFETVARAHGAFDVSLVDLADMDLPLLDEPKHPAMQDYQHDHTKRWSAVIGEADAFVFVTPEYDFFAPASLVNAIQCLSREWKYKAAGVVSYGGISGGLRSMEVLRGLLVNKSVMPLAQSVPLPLFTNHITDDGRFDANEKMVEGANLMLDELAKWTGALKTLRG</sequence>
<dbReference type="EMBL" id="JAPDFL010000001">
    <property type="protein sequence ID" value="MCW1933508.1"/>
    <property type="molecule type" value="Genomic_DNA"/>
</dbReference>
<dbReference type="InterPro" id="IPR029039">
    <property type="entry name" value="Flavoprotein-like_sf"/>
</dbReference>
<dbReference type="SUPFAM" id="SSF52218">
    <property type="entry name" value="Flavoproteins"/>
    <property type="match status" value="1"/>
</dbReference>
<dbReference type="InterPro" id="IPR005025">
    <property type="entry name" value="FMN_Rdtase-like_dom"/>
</dbReference>
<dbReference type="PANTHER" id="PTHR30543:SF21">
    <property type="entry name" value="NAD(P)H-DEPENDENT FMN REDUCTASE LOT6"/>
    <property type="match status" value="1"/>
</dbReference>
<name>A0ABT3H1D6_9RHOB</name>